<dbReference type="PRINTS" id="PR00038">
    <property type="entry name" value="HTHLUXR"/>
</dbReference>
<feature type="domain" description="Response regulatory" evidence="6">
    <location>
        <begin position="4"/>
        <end position="118"/>
    </location>
</feature>
<dbReference type="Pfam" id="PF00196">
    <property type="entry name" value="GerE"/>
    <property type="match status" value="1"/>
</dbReference>
<dbReference type="Gene3D" id="3.40.50.2300">
    <property type="match status" value="1"/>
</dbReference>
<dbReference type="SMART" id="SM00421">
    <property type="entry name" value="HTH_LUXR"/>
    <property type="match status" value="1"/>
</dbReference>
<dbReference type="InterPro" id="IPR036388">
    <property type="entry name" value="WH-like_DNA-bd_sf"/>
</dbReference>
<dbReference type="EMBL" id="JBHTLQ010000083">
    <property type="protein sequence ID" value="MFD1192835.1"/>
    <property type="molecule type" value="Genomic_DNA"/>
</dbReference>
<dbReference type="InterPro" id="IPR016032">
    <property type="entry name" value="Sig_transdc_resp-reg_C-effctor"/>
</dbReference>
<keyword evidence="8" id="KW-1185">Reference proteome</keyword>
<keyword evidence="1" id="KW-0805">Transcription regulation</keyword>
<dbReference type="InterPro" id="IPR011006">
    <property type="entry name" value="CheY-like_superfamily"/>
</dbReference>
<feature type="domain" description="HTH luxR-type" evidence="5">
    <location>
        <begin position="134"/>
        <end position="199"/>
    </location>
</feature>
<keyword evidence="4" id="KW-0597">Phosphoprotein</keyword>
<gene>
    <name evidence="7" type="primary">fixJ</name>
    <name evidence="7" type="ORF">ACFQ27_19760</name>
</gene>
<dbReference type="NCBIfam" id="NF006900">
    <property type="entry name" value="PRK09390.1"/>
    <property type="match status" value="1"/>
</dbReference>
<dbReference type="SUPFAM" id="SSF46894">
    <property type="entry name" value="C-terminal effector domain of the bipartite response regulators"/>
    <property type="match status" value="1"/>
</dbReference>
<dbReference type="PROSITE" id="PS50043">
    <property type="entry name" value="HTH_LUXR_2"/>
    <property type="match status" value="1"/>
</dbReference>
<evidence type="ECO:0000313" key="7">
    <source>
        <dbReference type="EMBL" id="MFD1192835.1"/>
    </source>
</evidence>
<dbReference type="PANTHER" id="PTHR44688:SF16">
    <property type="entry name" value="DNA-BINDING TRANSCRIPTIONAL ACTIVATOR DEVR_DOSR"/>
    <property type="match status" value="1"/>
</dbReference>
<feature type="modified residue" description="4-aspartylphosphate" evidence="4">
    <location>
        <position position="53"/>
    </location>
</feature>
<comment type="caution">
    <text evidence="7">The sequence shown here is derived from an EMBL/GenBank/DDBJ whole genome shotgun (WGS) entry which is preliminary data.</text>
</comment>
<keyword evidence="3" id="KW-0804">Transcription</keyword>
<name>A0ABW3T821_9CAUL</name>
<dbReference type="SMART" id="SM00448">
    <property type="entry name" value="REC"/>
    <property type="match status" value="1"/>
</dbReference>
<organism evidence="7 8">
    <name type="scientific">Phenylobacterium conjunctum</name>
    <dbReference type="NCBI Taxonomy" id="1298959"/>
    <lineage>
        <taxon>Bacteria</taxon>
        <taxon>Pseudomonadati</taxon>
        <taxon>Pseudomonadota</taxon>
        <taxon>Alphaproteobacteria</taxon>
        <taxon>Caulobacterales</taxon>
        <taxon>Caulobacteraceae</taxon>
        <taxon>Phenylobacterium</taxon>
    </lineage>
</organism>
<dbReference type="Pfam" id="PF00072">
    <property type="entry name" value="Response_reg"/>
    <property type="match status" value="1"/>
</dbReference>
<evidence type="ECO:0000256" key="2">
    <source>
        <dbReference type="ARBA" id="ARBA00023125"/>
    </source>
</evidence>
<protein>
    <submittedName>
        <fullName evidence="7">Response regulator FixJ</fullName>
    </submittedName>
</protein>
<dbReference type="RefSeq" id="WP_374343373.1">
    <property type="nucleotide sequence ID" value="NZ_JBHTLQ010000083.1"/>
</dbReference>
<evidence type="ECO:0000256" key="3">
    <source>
        <dbReference type="ARBA" id="ARBA00023163"/>
    </source>
</evidence>
<proteinExistence type="predicted"/>
<dbReference type="CDD" id="cd06170">
    <property type="entry name" value="LuxR_C_like"/>
    <property type="match status" value="1"/>
</dbReference>
<evidence type="ECO:0000259" key="5">
    <source>
        <dbReference type="PROSITE" id="PS50043"/>
    </source>
</evidence>
<reference evidence="8" key="1">
    <citation type="journal article" date="2019" name="Int. J. Syst. Evol. Microbiol.">
        <title>The Global Catalogue of Microorganisms (GCM) 10K type strain sequencing project: providing services to taxonomists for standard genome sequencing and annotation.</title>
        <authorList>
            <consortium name="The Broad Institute Genomics Platform"/>
            <consortium name="The Broad Institute Genome Sequencing Center for Infectious Disease"/>
            <person name="Wu L."/>
            <person name="Ma J."/>
        </authorList>
    </citation>
    <scope>NUCLEOTIDE SEQUENCE [LARGE SCALE GENOMIC DNA]</scope>
    <source>
        <strain evidence="8">CCUG 55074</strain>
    </source>
</reference>
<keyword evidence="2" id="KW-0238">DNA-binding</keyword>
<dbReference type="PROSITE" id="PS00622">
    <property type="entry name" value="HTH_LUXR_1"/>
    <property type="match status" value="1"/>
</dbReference>
<dbReference type="CDD" id="cd17537">
    <property type="entry name" value="REC_FixJ"/>
    <property type="match status" value="1"/>
</dbReference>
<dbReference type="Proteomes" id="UP001597216">
    <property type="component" value="Unassembled WGS sequence"/>
</dbReference>
<dbReference type="PROSITE" id="PS50110">
    <property type="entry name" value="RESPONSE_REGULATORY"/>
    <property type="match status" value="1"/>
</dbReference>
<dbReference type="InterPro" id="IPR000792">
    <property type="entry name" value="Tscrpt_reg_LuxR_C"/>
</dbReference>
<evidence type="ECO:0000256" key="1">
    <source>
        <dbReference type="ARBA" id="ARBA00023015"/>
    </source>
</evidence>
<evidence type="ECO:0000313" key="8">
    <source>
        <dbReference type="Proteomes" id="UP001597216"/>
    </source>
</evidence>
<dbReference type="InterPro" id="IPR001789">
    <property type="entry name" value="Sig_transdc_resp-reg_receiver"/>
</dbReference>
<dbReference type="Gene3D" id="1.10.10.10">
    <property type="entry name" value="Winged helix-like DNA-binding domain superfamily/Winged helix DNA-binding domain"/>
    <property type="match status" value="1"/>
</dbReference>
<evidence type="ECO:0000259" key="6">
    <source>
        <dbReference type="PROSITE" id="PS50110"/>
    </source>
</evidence>
<evidence type="ECO:0000256" key="4">
    <source>
        <dbReference type="PROSITE-ProRule" id="PRU00169"/>
    </source>
</evidence>
<sequence>MSDVVHVIDDDEAMRESLDFLLDASGFRPRTYAAAADFLAVADTAEPGCIVTDIRMPGMNGLELVGELRARGNSLPIVVITGHGDVPLAVEAMKAGVADFLEKPFSDDVLLATIRRCLDGLAQSESHLAEAKRINEILDQLSPRERDVLKGVVAGKPNKVIAHELGISPRTVEVYRANVMTKTRANAVSDLVRMAMVVGL</sequence>
<dbReference type="SUPFAM" id="SSF52172">
    <property type="entry name" value="CheY-like"/>
    <property type="match status" value="1"/>
</dbReference>
<dbReference type="PANTHER" id="PTHR44688">
    <property type="entry name" value="DNA-BINDING TRANSCRIPTIONAL ACTIVATOR DEVR_DOSR"/>
    <property type="match status" value="1"/>
</dbReference>
<accession>A0ABW3T821</accession>